<evidence type="ECO:0000313" key="2">
    <source>
        <dbReference type="Proteomes" id="UP000663992"/>
    </source>
</evidence>
<organism evidence="1 2">
    <name type="scientific">Bowmanella yangjiangensis</name>
    <dbReference type="NCBI Taxonomy" id="2811230"/>
    <lineage>
        <taxon>Bacteria</taxon>
        <taxon>Pseudomonadati</taxon>
        <taxon>Pseudomonadota</taxon>
        <taxon>Gammaproteobacteria</taxon>
        <taxon>Alteromonadales</taxon>
        <taxon>Alteromonadaceae</taxon>
        <taxon>Bowmanella</taxon>
    </lineage>
</organism>
<reference evidence="1 2" key="1">
    <citation type="submission" date="2021-03" db="EMBL/GenBank/DDBJ databases">
        <title>novel species isolated from a fishpond in China.</title>
        <authorList>
            <person name="Lu H."/>
            <person name="Cai Z."/>
        </authorList>
    </citation>
    <scope>NUCLEOTIDE SEQUENCE [LARGE SCALE GENOMIC DNA]</scope>
    <source>
        <strain evidence="1 2">Y57</strain>
    </source>
</reference>
<protein>
    <submittedName>
        <fullName evidence="1">Pyridoxamine 5'-phosphate oxidase family protein</fullName>
    </submittedName>
</protein>
<dbReference type="Proteomes" id="UP000663992">
    <property type="component" value="Unassembled WGS sequence"/>
</dbReference>
<gene>
    <name evidence="1" type="ORF">J0A65_08085</name>
</gene>
<evidence type="ECO:0000313" key="1">
    <source>
        <dbReference type="EMBL" id="MBN7819821.1"/>
    </source>
</evidence>
<name>A0ABS3CTR5_9ALTE</name>
<dbReference type="Gene3D" id="2.30.110.10">
    <property type="entry name" value="Electron Transport, Fmn-binding Protein, Chain A"/>
    <property type="match status" value="1"/>
</dbReference>
<accession>A0ABS3CTR5</accession>
<dbReference type="EMBL" id="JAFKCS010000006">
    <property type="protein sequence ID" value="MBN7819821.1"/>
    <property type="molecule type" value="Genomic_DNA"/>
</dbReference>
<dbReference type="SUPFAM" id="SSF50475">
    <property type="entry name" value="FMN-binding split barrel"/>
    <property type="match status" value="1"/>
</dbReference>
<dbReference type="PANTHER" id="PTHR42815:SF2">
    <property type="entry name" value="FAD-BINDING, PUTATIVE (AFU_ORTHOLOGUE AFUA_6G07600)-RELATED"/>
    <property type="match status" value="1"/>
</dbReference>
<proteinExistence type="predicted"/>
<sequence>MSKDLDNRPPFEAIGGYIAESVWHAGERYMHRRAGVLDHMERHGRRVIQDHLTSQHQEFYAALPLLVVGTIDQQGNPWGSIIEGRQGFLSSPNPNYLDINASIAVDDPVLRGFNQGAGVGILGIDFQTRRRNRLNGELLASNNSCHRIKVVQAFGNCPKYIQQQLPVLPPKQAMTEFRETDSLDAQTLVLVRQAHTFFVVSYADDSVRPALAKAVDVSHRGGLPGFIKASEHSLFIPDWPGNNYFNTLGNIQVNPKVGLLFANFSTGELVHITGSARILWEEDPGNWPSGAQLVWKFDIARVIHRRYAMSSRFRFADISPYSTKMGTW</sequence>
<dbReference type="RefSeq" id="WP_206593663.1">
    <property type="nucleotide sequence ID" value="NZ_JAFKCS010000006.1"/>
</dbReference>
<dbReference type="InterPro" id="IPR012349">
    <property type="entry name" value="Split_barrel_FMN-bd"/>
</dbReference>
<comment type="caution">
    <text evidence="1">The sequence shown here is derived from an EMBL/GenBank/DDBJ whole genome shotgun (WGS) entry which is preliminary data.</text>
</comment>
<keyword evidence="2" id="KW-1185">Reference proteome</keyword>
<dbReference type="PANTHER" id="PTHR42815">
    <property type="entry name" value="FAD-BINDING, PUTATIVE (AFU_ORTHOLOGUE AFUA_6G07600)-RELATED"/>
    <property type="match status" value="1"/>
</dbReference>